<dbReference type="PANTHER" id="PTHR30461">
    <property type="entry name" value="DNA-INVERTASE FROM LAMBDOID PROPHAGE"/>
    <property type="match status" value="1"/>
</dbReference>
<dbReference type="KEGG" id="scya:EJ357_44595"/>
<evidence type="ECO:0000256" key="4">
    <source>
        <dbReference type="SAM" id="MobiDB-lite"/>
    </source>
</evidence>
<dbReference type="InterPro" id="IPR038109">
    <property type="entry name" value="DNA_bind_recomb_sf"/>
</dbReference>
<reference evidence="6 7" key="1">
    <citation type="journal article" date="2019" name="Int. J. Syst. Evol. Microbiol.">
        <title>Streptomyces cyaneochromogenes sp. nov., a blue pigment-producing actinomycete from manganese-contaminated soil.</title>
        <authorList>
            <person name="Tang X."/>
            <person name="Zhao J."/>
            <person name="Li K."/>
            <person name="Chen Z."/>
            <person name="Sun Y."/>
            <person name="Gao J."/>
        </authorList>
    </citation>
    <scope>NUCLEOTIDE SEQUENCE [LARGE SCALE GENOMIC DNA]</scope>
    <source>
        <strain evidence="6 7">MK-45</strain>
    </source>
</reference>
<evidence type="ECO:0000313" key="7">
    <source>
        <dbReference type="Proteomes" id="UP000280298"/>
    </source>
</evidence>
<evidence type="ECO:0000256" key="1">
    <source>
        <dbReference type="ARBA" id="ARBA00023125"/>
    </source>
</evidence>
<feature type="compositionally biased region" description="Polar residues" evidence="4">
    <location>
        <begin position="1"/>
        <end position="10"/>
    </location>
</feature>
<dbReference type="Gene3D" id="3.90.1750.20">
    <property type="entry name" value="Putative Large Serine Recombinase, Chain B, Domain 2"/>
    <property type="match status" value="1"/>
</dbReference>
<dbReference type="EMBL" id="CP034539">
    <property type="protein sequence ID" value="AZQ39643.1"/>
    <property type="molecule type" value="Genomic_DNA"/>
</dbReference>
<dbReference type="InterPro" id="IPR011109">
    <property type="entry name" value="DNA_bind_recombinase_dom"/>
</dbReference>
<organism evidence="6 7">
    <name type="scientific">Streptomyces cyaneochromogenes</name>
    <dbReference type="NCBI Taxonomy" id="2496836"/>
    <lineage>
        <taxon>Bacteria</taxon>
        <taxon>Bacillati</taxon>
        <taxon>Actinomycetota</taxon>
        <taxon>Actinomycetes</taxon>
        <taxon>Kitasatosporales</taxon>
        <taxon>Streptomycetaceae</taxon>
        <taxon>Streptomyces</taxon>
    </lineage>
</organism>
<dbReference type="PROSITE" id="PS51737">
    <property type="entry name" value="RECOMBINASE_DNA_BIND"/>
    <property type="match status" value="1"/>
</dbReference>
<sequence length="518" mass="57495">MALAIATQTAREYARSSKGRGHRSRSTQDQHTQNLSAEAEHGPWTWGKPYTDTGSAWHKALKPNDDFLRMVADMRSGAFGPAGTVLVLWEISRLTRKTLSGVEVVDLCEERGYLIHVTSLDRTFNPSNYSDRDTLITGIKDAEKEARLLSARTLRGVNSAIDAVNDDGEPAARPHGRIPFGFRRTYELIDGRPRPVSQEADPIEGPFIVELFERVAGWNGRRRESIRSVEQDWLKRDIVSREGVPFSRQNLAQMLKRKAYVGIRVHTETDPRTGEKIVTERPGNWEPLVEPELFDAVQRILADPSRKSTTSNIVKHVLTGVLRCDVCGGKVSLRPGGKAYDGRLVYRCYLHDHFTIDKEQTDGHVLNELMTYLFLAPASEVPEPLADDGDSELSSARSELARLRGELDELEATPAPKTARARRRHTADMEELETDIAALEAKLSALAAPDPLSEVFETGPGAADRWVAADIAVQRTVAAIVLGPRGALGQPRIRRVADSTSPAVRDRVRWHKAEVTAA</sequence>
<evidence type="ECO:0000259" key="5">
    <source>
        <dbReference type="PROSITE" id="PS51737"/>
    </source>
</evidence>
<dbReference type="PANTHER" id="PTHR30461:SF2">
    <property type="entry name" value="SERINE RECOMBINASE PINE-RELATED"/>
    <property type="match status" value="1"/>
</dbReference>
<dbReference type="InterPro" id="IPR036162">
    <property type="entry name" value="Resolvase-like_N_sf"/>
</dbReference>
<feature type="region of interest" description="Disordered" evidence="4">
    <location>
        <begin position="1"/>
        <end position="46"/>
    </location>
</feature>
<dbReference type="OrthoDB" id="4500247at2"/>
<dbReference type="Proteomes" id="UP000280298">
    <property type="component" value="Chromosome"/>
</dbReference>
<dbReference type="SMART" id="SM00857">
    <property type="entry name" value="Resolvase"/>
    <property type="match status" value="1"/>
</dbReference>
<dbReference type="InterPro" id="IPR050639">
    <property type="entry name" value="SSR_resolvase"/>
</dbReference>
<dbReference type="GO" id="GO:0000150">
    <property type="term" value="F:DNA strand exchange activity"/>
    <property type="evidence" value="ECO:0007669"/>
    <property type="project" value="InterPro"/>
</dbReference>
<gene>
    <name evidence="6" type="ORF">EJ357_44595</name>
</gene>
<dbReference type="Gene3D" id="3.40.50.1390">
    <property type="entry name" value="Resolvase, N-terminal catalytic domain"/>
    <property type="match status" value="1"/>
</dbReference>
<dbReference type="AlphaFoldDB" id="A0A3Q9EZM3"/>
<proteinExistence type="predicted"/>
<feature type="compositionally biased region" description="Polar residues" evidence="4">
    <location>
        <begin position="27"/>
        <end position="36"/>
    </location>
</feature>
<feature type="coiled-coil region" evidence="3">
    <location>
        <begin position="393"/>
        <end position="442"/>
    </location>
</feature>
<dbReference type="Pfam" id="PF00239">
    <property type="entry name" value="Resolvase"/>
    <property type="match status" value="1"/>
</dbReference>
<accession>A0A3Q9EZM3</accession>
<evidence type="ECO:0000256" key="3">
    <source>
        <dbReference type="SAM" id="Coils"/>
    </source>
</evidence>
<evidence type="ECO:0000313" key="6">
    <source>
        <dbReference type="EMBL" id="AZQ39643.1"/>
    </source>
</evidence>
<dbReference type="SUPFAM" id="SSF53041">
    <property type="entry name" value="Resolvase-like"/>
    <property type="match status" value="1"/>
</dbReference>
<name>A0A3Q9EZM3_9ACTN</name>
<dbReference type="Pfam" id="PF07508">
    <property type="entry name" value="Recombinase"/>
    <property type="match status" value="1"/>
</dbReference>
<feature type="domain" description="Recombinase" evidence="5">
    <location>
        <begin position="179"/>
        <end position="307"/>
    </location>
</feature>
<protein>
    <submittedName>
        <fullName evidence="6">Recombinase family protein</fullName>
    </submittedName>
</protein>
<keyword evidence="3" id="KW-0175">Coiled coil</keyword>
<keyword evidence="2" id="KW-0233">DNA recombination</keyword>
<dbReference type="RefSeq" id="WP_126398116.1">
    <property type="nucleotide sequence ID" value="NZ_CP034539.1"/>
</dbReference>
<dbReference type="CDD" id="cd00338">
    <property type="entry name" value="Ser_Recombinase"/>
    <property type="match status" value="1"/>
</dbReference>
<dbReference type="GO" id="GO:0003677">
    <property type="term" value="F:DNA binding"/>
    <property type="evidence" value="ECO:0007669"/>
    <property type="project" value="UniProtKB-KW"/>
</dbReference>
<keyword evidence="1" id="KW-0238">DNA-binding</keyword>
<evidence type="ECO:0000256" key="2">
    <source>
        <dbReference type="ARBA" id="ARBA00023172"/>
    </source>
</evidence>
<keyword evidence="7" id="KW-1185">Reference proteome</keyword>
<dbReference type="InterPro" id="IPR006119">
    <property type="entry name" value="Resolv_N"/>
</dbReference>